<dbReference type="Proteomes" id="UP000033651">
    <property type="component" value="Unassembled WGS sequence"/>
</dbReference>
<dbReference type="PROSITE" id="PS51257">
    <property type="entry name" value="PROKAR_LIPOPROTEIN"/>
    <property type="match status" value="1"/>
</dbReference>
<evidence type="ECO:0000259" key="2">
    <source>
        <dbReference type="Pfam" id="PF25989"/>
    </source>
</evidence>
<reference evidence="3 4" key="1">
    <citation type="submission" date="2015-03" db="EMBL/GenBank/DDBJ databases">
        <title>Draft genome sequence of Luteibacter yeojuensis strain SU11.</title>
        <authorList>
            <person name="Sulaiman J."/>
            <person name="Priya K."/>
            <person name="Chan K.-G."/>
        </authorList>
    </citation>
    <scope>NUCLEOTIDE SEQUENCE [LARGE SCALE GENOMIC DNA]</scope>
    <source>
        <strain evidence="3 4">SU11</strain>
    </source>
</reference>
<comment type="caution">
    <text evidence="3">The sequence shown here is derived from an EMBL/GenBank/DDBJ whole genome shotgun (WGS) entry which is preliminary data.</text>
</comment>
<name>A0A0F3K282_9GAMM</name>
<dbReference type="OrthoDB" id="7376177at2"/>
<dbReference type="InterPro" id="IPR058637">
    <property type="entry name" value="YknX-like_C"/>
</dbReference>
<evidence type="ECO:0000313" key="4">
    <source>
        <dbReference type="Proteomes" id="UP000033651"/>
    </source>
</evidence>
<evidence type="ECO:0000256" key="1">
    <source>
        <dbReference type="ARBA" id="ARBA00009477"/>
    </source>
</evidence>
<dbReference type="PANTHER" id="PTHR30469">
    <property type="entry name" value="MULTIDRUG RESISTANCE PROTEIN MDTA"/>
    <property type="match status" value="1"/>
</dbReference>
<dbReference type="AlphaFoldDB" id="A0A0F3K282"/>
<dbReference type="PANTHER" id="PTHR30469:SF15">
    <property type="entry name" value="HLYD FAMILY OF SECRETION PROTEINS"/>
    <property type="match status" value="1"/>
</dbReference>
<evidence type="ECO:0000313" key="3">
    <source>
        <dbReference type="EMBL" id="KJV25308.1"/>
    </source>
</evidence>
<dbReference type="RefSeq" id="WP_045831360.1">
    <property type="nucleotide sequence ID" value="NZ_JZRB01000075.1"/>
</dbReference>
<proteinExistence type="inferred from homology"/>
<keyword evidence="4" id="KW-1185">Reference proteome</keyword>
<dbReference type="Gene3D" id="2.40.420.20">
    <property type="match status" value="1"/>
</dbReference>
<organism evidence="3 4">
    <name type="scientific">Luteibacter yeojuensis</name>
    <dbReference type="NCBI Taxonomy" id="345309"/>
    <lineage>
        <taxon>Bacteria</taxon>
        <taxon>Pseudomonadati</taxon>
        <taxon>Pseudomonadota</taxon>
        <taxon>Gammaproteobacteria</taxon>
        <taxon>Lysobacterales</taxon>
        <taxon>Rhodanobacteraceae</taxon>
        <taxon>Luteibacter</taxon>
    </lineage>
</organism>
<dbReference type="Gene3D" id="2.40.30.170">
    <property type="match status" value="1"/>
</dbReference>
<dbReference type="PATRIC" id="fig|345309.4.peg.3946"/>
<dbReference type="InterPro" id="IPR006143">
    <property type="entry name" value="RND_pump_MFP"/>
</dbReference>
<dbReference type="EMBL" id="JZRB01000075">
    <property type="protein sequence ID" value="KJV25308.1"/>
    <property type="molecule type" value="Genomic_DNA"/>
</dbReference>
<dbReference type="Gene3D" id="1.10.287.470">
    <property type="entry name" value="Helix hairpin bin"/>
    <property type="match status" value="1"/>
</dbReference>
<gene>
    <name evidence="3" type="ORF">VI08_19760</name>
</gene>
<comment type="similarity">
    <text evidence="1">Belongs to the membrane fusion protein (MFP) (TC 8.A.1) family.</text>
</comment>
<dbReference type="GO" id="GO:1990281">
    <property type="term" value="C:efflux pump complex"/>
    <property type="evidence" value="ECO:0007669"/>
    <property type="project" value="TreeGrafter"/>
</dbReference>
<accession>A0A0F3K282</accession>
<dbReference type="SUPFAM" id="SSF111369">
    <property type="entry name" value="HlyD-like secretion proteins"/>
    <property type="match status" value="1"/>
</dbReference>
<feature type="domain" description="YknX-like C-terminal permuted SH3-like" evidence="2">
    <location>
        <begin position="276"/>
        <end position="338"/>
    </location>
</feature>
<dbReference type="GO" id="GO:0015562">
    <property type="term" value="F:efflux transmembrane transporter activity"/>
    <property type="evidence" value="ECO:0007669"/>
    <property type="project" value="TreeGrafter"/>
</dbReference>
<dbReference type="NCBIfam" id="TIGR01730">
    <property type="entry name" value="RND_mfp"/>
    <property type="match status" value="1"/>
</dbReference>
<protein>
    <recommendedName>
        <fullName evidence="2">YknX-like C-terminal permuted SH3-like domain-containing protein</fullName>
    </recommendedName>
</protein>
<dbReference type="Gene3D" id="2.40.50.100">
    <property type="match status" value="1"/>
</dbReference>
<dbReference type="Pfam" id="PF25989">
    <property type="entry name" value="YknX_C"/>
    <property type="match status" value="1"/>
</dbReference>
<sequence>MGVLPRTLLLFATGALVACQSPPDNAEAPHELASAAVVVATPVRGSLPRKVVAWGQASAGTAYQQAVSVPAEASLASLAIGAGEHVHASQPLGTVSLSGSARLAVVQATTSLRTATESLARATRLKRDALVTDEQVAQATKAVEDARVALAALPAVDARGRATLRSPVDGSVASIAVSPGQVVPAGTTLLSITPSAQHDVVAGVEPRRARSVAPGMPVILSPVDGGDGMAGKVVAIGDGIDSQTRLVPVRITAERAPMAGSAWRAEITVATATGWVVPSDALVEDRGGRWVFQVRNGKAHRVQVDVLARQGDHVAVSGDIDPAAPLVVAGAPQLAEGMVLATSEGGK</sequence>